<sequence>MANPEQEQEQSSEGALTEAELTELQTLVSGDLKALLQDTNPDEEINYADLLQRLNATDTMARGVEQKLDNILENLDALLDSLGPDPPSDGPTTDSTATANEKEGTSASQPEEK</sequence>
<reference evidence="2 3" key="1">
    <citation type="submission" date="2019-01" db="EMBL/GenBank/DDBJ databases">
        <title>Draft genome sequence of Psathyrella aberdarensis IHI B618.</title>
        <authorList>
            <person name="Buettner E."/>
            <person name="Kellner H."/>
        </authorList>
    </citation>
    <scope>NUCLEOTIDE SEQUENCE [LARGE SCALE GENOMIC DNA]</scope>
    <source>
        <strain evidence="2 3">IHI B618</strain>
    </source>
</reference>
<comment type="caution">
    <text evidence="2">The sequence shown here is derived from an EMBL/GenBank/DDBJ whole genome shotgun (WGS) entry which is preliminary data.</text>
</comment>
<dbReference type="EMBL" id="SDEE01000377">
    <property type="protein sequence ID" value="RXW17042.1"/>
    <property type="molecule type" value="Genomic_DNA"/>
</dbReference>
<dbReference type="AlphaFoldDB" id="A0A4Q2DDC7"/>
<dbReference type="OrthoDB" id="2595043at2759"/>
<gene>
    <name evidence="2" type="ORF">EST38_g8816</name>
</gene>
<dbReference type="Proteomes" id="UP000290288">
    <property type="component" value="Unassembled WGS sequence"/>
</dbReference>
<organism evidence="2 3">
    <name type="scientific">Candolleomyces aberdarensis</name>
    <dbReference type="NCBI Taxonomy" id="2316362"/>
    <lineage>
        <taxon>Eukaryota</taxon>
        <taxon>Fungi</taxon>
        <taxon>Dikarya</taxon>
        <taxon>Basidiomycota</taxon>
        <taxon>Agaricomycotina</taxon>
        <taxon>Agaricomycetes</taxon>
        <taxon>Agaricomycetidae</taxon>
        <taxon>Agaricales</taxon>
        <taxon>Agaricineae</taxon>
        <taxon>Psathyrellaceae</taxon>
        <taxon>Candolleomyces</taxon>
    </lineage>
</organism>
<name>A0A4Q2DDC7_9AGAR</name>
<feature type="compositionally biased region" description="Basic and acidic residues" evidence="1">
    <location>
        <begin position="100"/>
        <end position="113"/>
    </location>
</feature>
<keyword evidence="3" id="KW-1185">Reference proteome</keyword>
<protein>
    <submittedName>
        <fullName evidence="2">Uncharacterized protein</fullName>
    </submittedName>
</protein>
<accession>A0A4Q2DDC7</accession>
<feature type="region of interest" description="Disordered" evidence="1">
    <location>
        <begin position="78"/>
        <end position="113"/>
    </location>
</feature>
<proteinExistence type="predicted"/>
<evidence type="ECO:0000256" key="1">
    <source>
        <dbReference type="SAM" id="MobiDB-lite"/>
    </source>
</evidence>
<evidence type="ECO:0000313" key="2">
    <source>
        <dbReference type="EMBL" id="RXW17042.1"/>
    </source>
</evidence>
<feature type="compositionally biased region" description="Low complexity" evidence="1">
    <location>
        <begin position="90"/>
        <end position="99"/>
    </location>
</feature>
<evidence type="ECO:0000313" key="3">
    <source>
        <dbReference type="Proteomes" id="UP000290288"/>
    </source>
</evidence>